<dbReference type="OrthoDB" id="593981at2"/>
<dbReference type="Proteomes" id="UP000199041">
    <property type="component" value="Unassembled WGS sequence"/>
</dbReference>
<proteinExistence type="predicted"/>
<dbReference type="RefSeq" id="WP_091400085.1">
    <property type="nucleotide sequence ID" value="NZ_FNQY01000021.1"/>
</dbReference>
<name>A0A1H4BFM8_9BACT</name>
<organism evidence="1 2">
    <name type="scientific">Arachidicoccus rhizosphaerae</name>
    <dbReference type="NCBI Taxonomy" id="551991"/>
    <lineage>
        <taxon>Bacteria</taxon>
        <taxon>Pseudomonadati</taxon>
        <taxon>Bacteroidota</taxon>
        <taxon>Chitinophagia</taxon>
        <taxon>Chitinophagales</taxon>
        <taxon>Chitinophagaceae</taxon>
        <taxon>Arachidicoccus</taxon>
    </lineage>
</organism>
<evidence type="ECO:0000313" key="2">
    <source>
        <dbReference type="Proteomes" id="UP000199041"/>
    </source>
</evidence>
<dbReference type="InterPro" id="IPR019238">
    <property type="entry name" value="AbiEi_2"/>
</dbReference>
<dbReference type="EMBL" id="FNQY01000021">
    <property type="protein sequence ID" value="SEA46973.1"/>
    <property type="molecule type" value="Genomic_DNA"/>
</dbReference>
<dbReference type="Pfam" id="PF09952">
    <property type="entry name" value="AbiEi_2"/>
    <property type="match status" value="1"/>
</dbReference>
<protein>
    <submittedName>
        <fullName evidence="1">Uncharacterized protein</fullName>
    </submittedName>
</protein>
<dbReference type="STRING" id="551991.SAMN05192529_1218"/>
<gene>
    <name evidence="1" type="ORF">SAMN05192529_1218</name>
</gene>
<evidence type="ECO:0000313" key="1">
    <source>
        <dbReference type="EMBL" id="SEA46973.1"/>
    </source>
</evidence>
<reference evidence="1 2" key="1">
    <citation type="submission" date="2016-10" db="EMBL/GenBank/DDBJ databases">
        <authorList>
            <person name="de Groot N.N."/>
        </authorList>
    </citation>
    <scope>NUCLEOTIDE SEQUENCE [LARGE SCALE GENOMIC DNA]</scope>
    <source>
        <strain evidence="1 2">Vu-144</strain>
    </source>
</reference>
<dbReference type="AlphaFoldDB" id="A0A1H4BFM8"/>
<sequence>MNNNRDKIVIHALEILKENAGITGKWEATPLNETDGKITFIMDGELFLFNAIVRDTIRNVQIPAILANNLTSSPVIVVARSLFPNIKHTLRQAGVAYLEANGNIFLKRNGVTLWLDGQRSIPAKNEKGNRAFTKTGLKVLFNCLVDQDLLNLTYREIAKITNVALGNINYVITGLKQLHFITSVDDKRLVLNNKKELLQKWVTAYEERLKPTLLIGTFRFLRKEDFGNWKNMELNIEKTAWGGEPAGDILTDYLHPGELTMYTTETKAELMKNYKLIPDNNGNIKIYQRFWENATEANTVPPLLVYTDLINAGDRRSFDTAQKIYNDYLQNQFESNQMGQ</sequence>
<keyword evidence="2" id="KW-1185">Reference proteome</keyword>
<accession>A0A1H4BFM8</accession>